<dbReference type="AlphaFoldDB" id="A0A6M3LJ90"/>
<keyword evidence="1" id="KW-0472">Membrane</keyword>
<evidence type="ECO:0000313" key="2">
    <source>
        <dbReference type="EMBL" id="QJA93394.1"/>
    </source>
</evidence>
<evidence type="ECO:0000256" key="1">
    <source>
        <dbReference type="SAM" id="Phobius"/>
    </source>
</evidence>
<sequence>MDPIVILAIVNGLIKAAFSIWASARKVVGKDKIPEWHDILERNKAFQAEIDEEAAIDYDKAVRGLRPGDRGDKWVEKDKVHI</sequence>
<proteinExistence type="predicted"/>
<feature type="transmembrane region" description="Helical" evidence="1">
    <location>
        <begin position="6"/>
        <end position="24"/>
    </location>
</feature>
<keyword evidence="1" id="KW-1133">Transmembrane helix</keyword>
<dbReference type="EMBL" id="MT143145">
    <property type="protein sequence ID" value="QJA93394.1"/>
    <property type="molecule type" value="Genomic_DNA"/>
</dbReference>
<gene>
    <name evidence="2" type="ORF">MM415B04250_0010</name>
</gene>
<accession>A0A6M3LJ90</accession>
<name>A0A6M3LJ90_9ZZZZ</name>
<keyword evidence="1" id="KW-0812">Transmembrane</keyword>
<organism evidence="2">
    <name type="scientific">viral metagenome</name>
    <dbReference type="NCBI Taxonomy" id="1070528"/>
    <lineage>
        <taxon>unclassified sequences</taxon>
        <taxon>metagenomes</taxon>
        <taxon>organismal metagenomes</taxon>
    </lineage>
</organism>
<reference evidence="2" key="1">
    <citation type="submission" date="2020-03" db="EMBL/GenBank/DDBJ databases">
        <title>The deep terrestrial virosphere.</title>
        <authorList>
            <person name="Holmfeldt K."/>
            <person name="Nilsson E."/>
            <person name="Simone D."/>
            <person name="Lopez-Fernandez M."/>
            <person name="Wu X."/>
            <person name="de Brujin I."/>
            <person name="Lundin D."/>
            <person name="Andersson A."/>
            <person name="Bertilsson S."/>
            <person name="Dopson M."/>
        </authorList>
    </citation>
    <scope>NUCLEOTIDE SEQUENCE</scope>
    <source>
        <strain evidence="2">MM415B04250</strain>
    </source>
</reference>
<protein>
    <submittedName>
        <fullName evidence="2">Uncharacterized protein</fullName>
    </submittedName>
</protein>